<evidence type="ECO:0000313" key="2">
    <source>
        <dbReference type="Proteomes" id="UP000605670"/>
    </source>
</evidence>
<dbReference type="EMBL" id="BMEM01000005">
    <property type="protein sequence ID" value="GGF58932.1"/>
    <property type="molecule type" value="Genomic_DNA"/>
</dbReference>
<comment type="caution">
    <text evidence="1">The sequence shown here is derived from an EMBL/GenBank/DDBJ whole genome shotgun (WGS) entry which is preliminary data.</text>
</comment>
<protein>
    <submittedName>
        <fullName evidence="1">Uncharacterized protein</fullName>
    </submittedName>
</protein>
<dbReference type="RefSeq" id="WP_188431926.1">
    <property type="nucleotide sequence ID" value="NZ_BAABKH010000006.1"/>
</dbReference>
<reference evidence="1" key="2">
    <citation type="submission" date="2020-09" db="EMBL/GenBank/DDBJ databases">
        <authorList>
            <person name="Sun Q."/>
            <person name="Zhou Y."/>
        </authorList>
    </citation>
    <scope>NUCLEOTIDE SEQUENCE</scope>
    <source>
        <strain evidence="1">CGMCC 1.12160</strain>
    </source>
</reference>
<proteinExistence type="predicted"/>
<gene>
    <name evidence="1" type="ORF">GCM10011366_28460</name>
</gene>
<dbReference type="AlphaFoldDB" id="A0A917BXP9"/>
<name>A0A917BXP9_9MICO</name>
<organism evidence="1 2">
    <name type="scientific">Ornithinimicrobium tianjinense</name>
    <dbReference type="NCBI Taxonomy" id="1195761"/>
    <lineage>
        <taxon>Bacteria</taxon>
        <taxon>Bacillati</taxon>
        <taxon>Actinomycetota</taxon>
        <taxon>Actinomycetes</taxon>
        <taxon>Micrococcales</taxon>
        <taxon>Ornithinimicrobiaceae</taxon>
        <taxon>Ornithinimicrobium</taxon>
    </lineage>
</organism>
<evidence type="ECO:0000313" key="1">
    <source>
        <dbReference type="EMBL" id="GGF58932.1"/>
    </source>
</evidence>
<dbReference type="Proteomes" id="UP000605670">
    <property type="component" value="Unassembled WGS sequence"/>
</dbReference>
<sequence>MVEDASVANPLRAELEDLLRQARRARGSVPSMRGPLEAVGDGQAWRSPAARRFRDNHLQPVSSTLYSQLDRALEDIEAARDAQPSMVSPERADALRARYGLR</sequence>
<accession>A0A917BXP9</accession>
<reference evidence="1" key="1">
    <citation type="journal article" date="2014" name="Int. J. Syst. Evol. Microbiol.">
        <title>Complete genome sequence of Corynebacterium casei LMG S-19264T (=DSM 44701T), isolated from a smear-ripened cheese.</title>
        <authorList>
            <consortium name="US DOE Joint Genome Institute (JGI-PGF)"/>
            <person name="Walter F."/>
            <person name="Albersmeier A."/>
            <person name="Kalinowski J."/>
            <person name="Ruckert C."/>
        </authorList>
    </citation>
    <scope>NUCLEOTIDE SEQUENCE</scope>
    <source>
        <strain evidence="1">CGMCC 1.12160</strain>
    </source>
</reference>
<keyword evidence="2" id="KW-1185">Reference proteome</keyword>